<sequence length="285" mass="31484">MNQTTSLLTLLCSDYDKFFEAEKKIADYIIANKKAALDMTIAELAKASDTSDATVSRFCKKLGLKNYQTFRLALAKDVMEEQQQSLSTSNDISLDNVNQSLQNILANKVAELTSTVSMIEADNLTAIIRCLESADIIQVAAVGNTIPVAMDAAFKFNQLGLRTVCSEILEKQSAFALTLTPGDVLLVISTSGTSKRLTQLVRAARDNHATVVLITNDRESPLAKLSNYLLITATREKLLTGDFAFSRVSATAMIEILYLFLFIDMDGTREAIRRHEETIRPDKKE</sequence>
<evidence type="ECO:0000313" key="6">
    <source>
        <dbReference type="EMBL" id="EHI61105.1"/>
    </source>
</evidence>
<dbReference type="Gene3D" id="1.10.10.10">
    <property type="entry name" value="Winged helix-like DNA-binding domain superfamily/Winged helix DNA-binding domain"/>
    <property type="match status" value="1"/>
</dbReference>
<keyword evidence="2" id="KW-0238">DNA-binding</keyword>
<dbReference type="GO" id="GO:0003677">
    <property type="term" value="F:DNA binding"/>
    <property type="evidence" value="ECO:0007669"/>
    <property type="project" value="UniProtKB-KW"/>
</dbReference>
<evidence type="ECO:0008006" key="8">
    <source>
        <dbReference type="Google" id="ProtNLM"/>
    </source>
</evidence>
<dbReference type="PROSITE" id="PS51071">
    <property type="entry name" value="HTH_RPIR"/>
    <property type="match status" value="1"/>
</dbReference>
<dbReference type="InterPro" id="IPR047640">
    <property type="entry name" value="RpiR-like"/>
</dbReference>
<gene>
    <name evidence="6" type="ORF">HMPREF9473_00919</name>
</gene>
<dbReference type="PROSITE" id="PS51464">
    <property type="entry name" value="SIS"/>
    <property type="match status" value="1"/>
</dbReference>
<proteinExistence type="predicted"/>
<accession>G5IBP2</accession>
<dbReference type="HOGENOM" id="CLU_055769_0_4_9"/>
<feature type="domain" description="SIS" evidence="5">
    <location>
        <begin position="127"/>
        <end position="276"/>
    </location>
</feature>
<keyword evidence="3" id="KW-0804">Transcription</keyword>
<evidence type="ECO:0000313" key="7">
    <source>
        <dbReference type="Proteomes" id="UP000005384"/>
    </source>
</evidence>
<dbReference type="Gene3D" id="3.40.50.10490">
    <property type="entry name" value="Glucose-6-phosphate isomerase like protein, domain 1"/>
    <property type="match status" value="1"/>
</dbReference>
<dbReference type="InterPro" id="IPR046348">
    <property type="entry name" value="SIS_dom_sf"/>
</dbReference>
<dbReference type="AlphaFoldDB" id="G5IBP2"/>
<evidence type="ECO:0000256" key="2">
    <source>
        <dbReference type="ARBA" id="ARBA00023125"/>
    </source>
</evidence>
<dbReference type="Proteomes" id="UP000005384">
    <property type="component" value="Unassembled WGS sequence"/>
</dbReference>
<dbReference type="GO" id="GO:0097367">
    <property type="term" value="F:carbohydrate derivative binding"/>
    <property type="evidence" value="ECO:0007669"/>
    <property type="project" value="InterPro"/>
</dbReference>
<dbReference type="PANTHER" id="PTHR30514">
    <property type="entry name" value="GLUCOKINASE"/>
    <property type="match status" value="1"/>
</dbReference>
<dbReference type="InterPro" id="IPR001347">
    <property type="entry name" value="SIS_dom"/>
</dbReference>
<dbReference type="CDD" id="cd05013">
    <property type="entry name" value="SIS_RpiR"/>
    <property type="match status" value="1"/>
</dbReference>
<dbReference type="OrthoDB" id="9762536at2"/>
<evidence type="ECO:0000256" key="1">
    <source>
        <dbReference type="ARBA" id="ARBA00023015"/>
    </source>
</evidence>
<comment type="caution">
    <text evidence="6">The sequence shown here is derived from an EMBL/GenBank/DDBJ whole genome shotgun (WGS) entry which is preliminary data.</text>
</comment>
<dbReference type="PANTHER" id="PTHR30514:SF1">
    <property type="entry name" value="HTH-TYPE TRANSCRIPTIONAL REGULATOR HEXR-RELATED"/>
    <property type="match status" value="1"/>
</dbReference>
<dbReference type="PATRIC" id="fig|742737.3.peg.918"/>
<reference evidence="6 7" key="1">
    <citation type="submission" date="2011-08" db="EMBL/GenBank/DDBJ databases">
        <title>The Genome Sequence of Clostridium hathewayi WAL-18680.</title>
        <authorList>
            <consortium name="The Broad Institute Genome Sequencing Platform"/>
            <person name="Earl A."/>
            <person name="Ward D."/>
            <person name="Feldgarden M."/>
            <person name="Gevers D."/>
            <person name="Finegold S.M."/>
            <person name="Summanen P.H."/>
            <person name="Molitoris D.R."/>
            <person name="Song M."/>
            <person name="Daigneault M."/>
            <person name="Allen-Vercoe E."/>
            <person name="Young S.K."/>
            <person name="Zeng Q."/>
            <person name="Gargeya S."/>
            <person name="Fitzgerald M."/>
            <person name="Haas B."/>
            <person name="Abouelleil A."/>
            <person name="Alvarado L."/>
            <person name="Arachchi H.M."/>
            <person name="Berlin A."/>
            <person name="Brown A."/>
            <person name="Chapman S.B."/>
            <person name="Chen Z."/>
            <person name="Dunbar C."/>
            <person name="Freedman E."/>
            <person name="Gearin G."/>
            <person name="Gellesch M."/>
            <person name="Goldberg J."/>
            <person name="Griggs A."/>
            <person name="Gujja S."/>
            <person name="Heiman D."/>
            <person name="Howarth C."/>
            <person name="Larson L."/>
            <person name="Lui A."/>
            <person name="MacDonald P.J.P."/>
            <person name="Montmayeur A."/>
            <person name="Murphy C."/>
            <person name="Neiman D."/>
            <person name="Pearson M."/>
            <person name="Priest M."/>
            <person name="Roberts A."/>
            <person name="Saif S."/>
            <person name="Shea T."/>
            <person name="Shenoy N."/>
            <person name="Sisk P."/>
            <person name="Stolte C."/>
            <person name="Sykes S."/>
            <person name="Wortman J."/>
            <person name="Nusbaum C."/>
            <person name="Birren B."/>
        </authorList>
    </citation>
    <scope>NUCLEOTIDE SEQUENCE [LARGE SCALE GENOMIC DNA]</scope>
    <source>
        <strain evidence="6 7">WAL-18680</strain>
    </source>
</reference>
<keyword evidence="1" id="KW-0805">Transcription regulation</keyword>
<dbReference type="SUPFAM" id="SSF53697">
    <property type="entry name" value="SIS domain"/>
    <property type="match status" value="1"/>
</dbReference>
<name>G5IBP2_9FIRM</name>
<evidence type="ECO:0000256" key="3">
    <source>
        <dbReference type="ARBA" id="ARBA00023163"/>
    </source>
</evidence>
<dbReference type="InterPro" id="IPR009057">
    <property type="entry name" value="Homeodomain-like_sf"/>
</dbReference>
<protein>
    <recommendedName>
        <fullName evidence="8">HTH rpiR-type domain-containing protein</fullName>
    </recommendedName>
</protein>
<organism evidence="6 7">
    <name type="scientific">Hungatella hathewayi WAL-18680</name>
    <dbReference type="NCBI Taxonomy" id="742737"/>
    <lineage>
        <taxon>Bacteria</taxon>
        <taxon>Bacillati</taxon>
        <taxon>Bacillota</taxon>
        <taxon>Clostridia</taxon>
        <taxon>Lachnospirales</taxon>
        <taxon>Lachnospiraceae</taxon>
        <taxon>Hungatella</taxon>
    </lineage>
</organism>
<dbReference type="SUPFAM" id="SSF46689">
    <property type="entry name" value="Homeodomain-like"/>
    <property type="match status" value="1"/>
</dbReference>
<evidence type="ECO:0000259" key="5">
    <source>
        <dbReference type="PROSITE" id="PS51464"/>
    </source>
</evidence>
<evidence type="ECO:0000259" key="4">
    <source>
        <dbReference type="PROSITE" id="PS51071"/>
    </source>
</evidence>
<dbReference type="GO" id="GO:1901135">
    <property type="term" value="P:carbohydrate derivative metabolic process"/>
    <property type="evidence" value="ECO:0007669"/>
    <property type="project" value="InterPro"/>
</dbReference>
<dbReference type="Pfam" id="PF01418">
    <property type="entry name" value="HTH_6"/>
    <property type="match status" value="1"/>
</dbReference>
<dbReference type="InterPro" id="IPR000281">
    <property type="entry name" value="HTH_RpiR"/>
</dbReference>
<dbReference type="GO" id="GO:0003700">
    <property type="term" value="F:DNA-binding transcription factor activity"/>
    <property type="evidence" value="ECO:0007669"/>
    <property type="project" value="InterPro"/>
</dbReference>
<keyword evidence="7" id="KW-1185">Reference proteome</keyword>
<dbReference type="Pfam" id="PF01380">
    <property type="entry name" value="SIS"/>
    <property type="match status" value="1"/>
</dbReference>
<dbReference type="EMBL" id="ADLN01000008">
    <property type="protein sequence ID" value="EHI61105.1"/>
    <property type="molecule type" value="Genomic_DNA"/>
</dbReference>
<dbReference type="RefSeq" id="WP_006778905.1">
    <property type="nucleotide sequence ID" value="NZ_CP040506.1"/>
</dbReference>
<dbReference type="InterPro" id="IPR035472">
    <property type="entry name" value="RpiR-like_SIS"/>
</dbReference>
<dbReference type="InterPro" id="IPR036388">
    <property type="entry name" value="WH-like_DNA-bd_sf"/>
</dbReference>
<feature type="domain" description="HTH rpiR-type" evidence="4">
    <location>
        <begin position="5"/>
        <end position="81"/>
    </location>
</feature>